<feature type="domain" description="Talin 1-like rod-segment" evidence="4">
    <location>
        <begin position="9"/>
        <end position="44"/>
    </location>
</feature>
<dbReference type="SUPFAM" id="SSF47220">
    <property type="entry name" value="alpha-catenin/vinculin-like"/>
    <property type="match status" value="1"/>
</dbReference>
<keyword evidence="2" id="KW-0963">Cytoplasm</keyword>
<evidence type="ECO:0000256" key="1">
    <source>
        <dbReference type="ARBA" id="ARBA00004496"/>
    </source>
</evidence>
<dbReference type="Proteomes" id="UP001159641">
    <property type="component" value="Unassembled WGS sequence"/>
</dbReference>
<evidence type="ECO:0000313" key="6">
    <source>
        <dbReference type="Proteomes" id="UP001159641"/>
    </source>
</evidence>
<dbReference type="GO" id="GO:0005737">
    <property type="term" value="C:cytoplasm"/>
    <property type="evidence" value="ECO:0007669"/>
    <property type="project" value="UniProtKB-SubCell"/>
</dbReference>
<dbReference type="AlphaFoldDB" id="A0AB34HH08"/>
<dbReference type="Gene3D" id="1.20.1420.10">
    <property type="entry name" value="Talin, central domain"/>
    <property type="match status" value="1"/>
</dbReference>
<evidence type="ECO:0000259" key="3">
    <source>
        <dbReference type="Pfam" id="PF08913"/>
    </source>
</evidence>
<proteinExistence type="predicted"/>
<evidence type="ECO:0000256" key="2">
    <source>
        <dbReference type="ARBA" id="ARBA00022490"/>
    </source>
</evidence>
<dbReference type="InterPro" id="IPR036723">
    <property type="entry name" value="Alpha-catenin/vinculin-like_sf"/>
</dbReference>
<evidence type="ECO:0000259" key="4">
    <source>
        <dbReference type="Pfam" id="PF21865"/>
    </source>
</evidence>
<feature type="non-terminal residue" evidence="5">
    <location>
        <position position="1"/>
    </location>
</feature>
<dbReference type="GO" id="GO:0051015">
    <property type="term" value="F:actin filament binding"/>
    <property type="evidence" value="ECO:0007669"/>
    <property type="project" value="InterPro"/>
</dbReference>
<sequence length="114" mass="12505">LSSPPRPPPQAQHTHDAITEAAQLMKEAVDDIMVTLNEAASEVGLVGGMVDAIAEAMSKLDEGTPPEPKGTFVDYQTTVVKYSKAIAVTAQEMVRRKWAYPAPHCWLPFYPPHY</sequence>
<evidence type="ECO:0000313" key="5">
    <source>
        <dbReference type="EMBL" id="KAJ8790417.1"/>
    </source>
</evidence>
<feature type="domain" description="Vinculin-binding site-containing" evidence="3">
    <location>
        <begin position="71"/>
        <end position="99"/>
    </location>
</feature>
<dbReference type="GO" id="GO:0005178">
    <property type="term" value="F:integrin binding"/>
    <property type="evidence" value="ECO:0007669"/>
    <property type="project" value="TreeGrafter"/>
</dbReference>
<dbReference type="GO" id="GO:0098609">
    <property type="term" value="P:cell-cell adhesion"/>
    <property type="evidence" value="ECO:0007669"/>
    <property type="project" value="TreeGrafter"/>
</dbReference>
<dbReference type="Pfam" id="PF21865">
    <property type="entry name" value="TLN1-like_RS"/>
    <property type="match status" value="1"/>
</dbReference>
<gene>
    <name evidence="5" type="ORF">J1605_021494</name>
</gene>
<comment type="subcellular location">
    <subcellularLocation>
        <location evidence="1">Cytoplasm</location>
    </subcellularLocation>
</comment>
<accession>A0AB34HH08</accession>
<organism evidence="5 6">
    <name type="scientific">Eschrichtius robustus</name>
    <name type="common">California gray whale</name>
    <name type="synonym">Eschrichtius gibbosus</name>
    <dbReference type="NCBI Taxonomy" id="9764"/>
    <lineage>
        <taxon>Eukaryota</taxon>
        <taxon>Metazoa</taxon>
        <taxon>Chordata</taxon>
        <taxon>Craniata</taxon>
        <taxon>Vertebrata</taxon>
        <taxon>Euteleostomi</taxon>
        <taxon>Mammalia</taxon>
        <taxon>Eutheria</taxon>
        <taxon>Laurasiatheria</taxon>
        <taxon>Artiodactyla</taxon>
        <taxon>Whippomorpha</taxon>
        <taxon>Cetacea</taxon>
        <taxon>Mysticeti</taxon>
        <taxon>Eschrichtiidae</taxon>
        <taxon>Eschrichtius</taxon>
    </lineage>
</organism>
<reference evidence="5 6" key="1">
    <citation type="submission" date="2022-11" db="EMBL/GenBank/DDBJ databases">
        <title>Whole genome sequence of Eschrichtius robustus ER-17-0199.</title>
        <authorList>
            <person name="Bruniche-Olsen A."/>
            <person name="Black A.N."/>
            <person name="Fields C.J."/>
            <person name="Walden K."/>
            <person name="Dewoody J.A."/>
        </authorList>
    </citation>
    <scope>NUCLEOTIDE SEQUENCE [LARGE SCALE GENOMIC DNA]</scope>
    <source>
        <strain evidence="5">ER-17-0199</strain>
        <tissue evidence="5">Blubber</tissue>
    </source>
</reference>
<dbReference type="InterPro" id="IPR054060">
    <property type="entry name" value="TLN1-like_RS"/>
</dbReference>
<name>A0AB34HH08_ESCRO</name>
<dbReference type="PANTHER" id="PTHR19981:SF34">
    <property type="entry name" value="TALIN-2"/>
    <property type="match status" value="1"/>
</dbReference>
<comment type="caution">
    <text evidence="5">The sequence shown here is derived from an EMBL/GenBank/DDBJ whole genome shotgun (WGS) entry which is preliminary data.</text>
</comment>
<dbReference type="GO" id="GO:0005886">
    <property type="term" value="C:plasma membrane"/>
    <property type="evidence" value="ECO:0007669"/>
    <property type="project" value="TreeGrafter"/>
</dbReference>
<dbReference type="EMBL" id="JAIQCJ010001357">
    <property type="protein sequence ID" value="KAJ8790417.1"/>
    <property type="molecule type" value="Genomic_DNA"/>
</dbReference>
<dbReference type="Pfam" id="PF08913">
    <property type="entry name" value="VBS"/>
    <property type="match status" value="1"/>
</dbReference>
<dbReference type="GO" id="GO:0005925">
    <property type="term" value="C:focal adhesion"/>
    <property type="evidence" value="ECO:0007669"/>
    <property type="project" value="TreeGrafter"/>
</dbReference>
<dbReference type="InterPro" id="IPR015009">
    <property type="entry name" value="Vinculin-bd_dom"/>
</dbReference>
<keyword evidence="6" id="KW-1185">Reference proteome</keyword>
<dbReference type="PANTHER" id="PTHR19981">
    <property type="entry name" value="TALIN"/>
    <property type="match status" value="1"/>
</dbReference>
<dbReference type="GO" id="GO:0030036">
    <property type="term" value="P:actin cytoskeleton organization"/>
    <property type="evidence" value="ECO:0007669"/>
    <property type="project" value="TreeGrafter"/>
</dbReference>
<protein>
    <submittedName>
        <fullName evidence="5">Uncharacterized protein</fullName>
    </submittedName>
</protein>